<dbReference type="EMBL" id="CP041406">
    <property type="protein sequence ID" value="QOP44874.1"/>
    <property type="molecule type" value="Genomic_DNA"/>
</dbReference>
<feature type="domain" description="AMMECR1" evidence="1">
    <location>
        <begin position="8"/>
        <end position="102"/>
    </location>
</feature>
<dbReference type="InterPro" id="IPR002733">
    <property type="entry name" value="AMMECR1_domain"/>
</dbReference>
<reference evidence="2 3" key="1">
    <citation type="submission" date="2019-07" db="EMBL/GenBank/DDBJ databases">
        <title>Sulfurimonas paralvinellae sp. nov., a novel mesophilic, hydrogen- and sulfur-oxidizing chemolithoautotroph within the Epsilonproteo- bacteria isolated from a deep-sea hydrothermal vent polychaete nest, reclassification of Thiomicrospira denitrificans as Sulfurimonas denitrificans comb. nov. and emended description of the genus Sulfurimonas.</title>
        <authorList>
            <person name="Wang S."/>
            <person name="Jiang L."/>
            <person name="Shao Z."/>
        </authorList>
    </citation>
    <scope>NUCLEOTIDE SEQUENCE [LARGE SCALE GENOMIC DNA]</scope>
    <source>
        <strain evidence="2 3">GO25</strain>
    </source>
</reference>
<dbReference type="SUPFAM" id="SSF143447">
    <property type="entry name" value="AMMECR1-like"/>
    <property type="match status" value="1"/>
</dbReference>
<evidence type="ECO:0000259" key="1">
    <source>
        <dbReference type="Pfam" id="PF01871"/>
    </source>
</evidence>
<dbReference type="RefSeq" id="WP_193111085.1">
    <property type="nucleotide sequence ID" value="NZ_CP041406.1"/>
</dbReference>
<dbReference type="InterPro" id="IPR027485">
    <property type="entry name" value="AMMECR1_N"/>
</dbReference>
<dbReference type="Gene3D" id="3.30.700.20">
    <property type="entry name" value="Hypothetical protein ph0010, domain 1"/>
    <property type="match status" value="1"/>
</dbReference>
<evidence type="ECO:0000313" key="3">
    <source>
        <dbReference type="Proteomes" id="UP000593580"/>
    </source>
</evidence>
<dbReference type="Proteomes" id="UP000593580">
    <property type="component" value="Chromosome"/>
</dbReference>
<organism evidence="2 3">
    <name type="scientific">Sulfurimonas paralvinellae</name>
    <dbReference type="NCBI Taxonomy" id="317658"/>
    <lineage>
        <taxon>Bacteria</taxon>
        <taxon>Pseudomonadati</taxon>
        <taxon>Campylobacterota</taxon>
        <taxon>Epsilonproteobacteria</taxon>
        <taxon>Campylobacterales</taxon>
        <taxon>Sulfurimonadaceae</taxon>
        <taxon>Sulfurimonas</taxon>
    </lineage>
</organism>
<sequence length="110" mass="12413">MSRPFLIQLAHESINEVFQARNLIDKDALLKQYPPLQESVVMTLKIIVDDEVRGYYEDIATKPLIDNIINGAKIAAFEDTNSEPLTLSEYLEAEIELSLQTPEGVISHRA</sequence>
<dbReference type="KEGG" id="spal:FM071_00585"/>
<dbReference type="InterPro" id="IPR036071">
    <property type="entry name" value="AMMECR1_dom_sf"/>
</dbReference>
<protein>
    <submittedName>
        <fullName evidence="2">AMMECR1 domain-containing protein</fullName>
    </submittedName>
</protein>
<keyword evidence="3" id="KW-1185">Reference proteome</keyword>
<proteinExistence type="predicted"/>
<dbReference type="AlphaFoldDB" id="A0A7M1B566"/>
<dbReference type="Pfam" id="PF01871">
    <property type="entry name" value="AMMECR1"/>
    <property type="match status" value="1"/>
</dbReference>
<evidence type="ECO:0000313" key="2">
    <source>
        <dbReference type="EMBL" id="QOP44874.1"/>
    </source>
</evidence>
<name>A0A7M1B566_9BACT</name>
<accession>A0A7M1B566</accession>
<gene>
    <name evidence="2" type="ORF">FM071_00585</name>
</gene>